<dbReference type="GO" id="GO:0005524">
    <property type="term" value="F:ATP binding"/>
    <property type="evidence" value="ECO:0007669"/>
    <property type="project" value="UniProtKB-UniRule"/>
</dbReference>
<organism evidence="2 3">
    <name type="scientific">Piscinibacter sakaiensis</name>
    <name type="common">Ideonella sakaiensis</name>
    <dbReference type="NCBI Taxonomy" id="1547922"/>
    <lineage>
        <taxon>Bacteria</taxon>
        <taxon>Pseudomonadati</taxon>
        <taxon>Pseudomonadota</taxon>
        <taxon>Betaproteobacteria</taxon>
        <taxon>Burkholderiales</taxon>
        <taxon>Sphaerotilaceae</taxon>
        <taxon>Piscinibacter</taxon>
    </lineage>
</organism>
<keyword evidence="1" id="KW-0547">Nucleotide-binding</keyword>
<dbReference type="SUPFAM" id="SSF53067">
    <property type="entry name" value="Actin-like ATPase domain"/>
    <property type="match status" value="1"/>
</dbReference>
<dbReference type="EMBL" id="BBYR01000007">
    <property type="protein sequence ID" value="GAP34524.1"/>
    <property type="molecule type" value="Genomic_DNA"/>
</dbReference>
<dbReference type="GO" id="GO:0016301">
    <property type="term" value="F:kinase activity"/>
    <property type="evidence" value="ECO:0007669"/>
    <property type="project" value="UniProtKB-KW"/>
</dbReference>
<keyword evidence="1" id="KW-0067">ATP-binding</keyword>
<dbReference type="GO" id="GO:0016773">
    <property type="term" value="F:phosphotransferase activity, alcohol group as acceptor"/>
    <property type="evidence" value="ECO:0007669"/>
    <property type="project" value="UniProtKB-UniRule"/>
</dbReference>
<dbReference type="HAMAP" id="MF_01270">
    <property type="entry name" value="AnhMurNAc_kinase"/>
    <property type="match status" value="1"/>
</dbReference>
<evidence type="ECO:0000313" key="2">
    <source>
        <dbReference type="EMBL" id="GAP34524.1"/>
    </source>
</evidence>
<keyword evidence="3" id="KW-1185">Reference proteome</keyword>
<dbReference type="Pfam" id="PF03702">
    <property type="entry name" value="AnmK"/>
    <property type="match status" value="1"/>
</dbReference>
<dbReference type="GO" id="GO:0006040">
    <property type="term" value="P:amino sugar metabolic process"/>
    <property type="evidence" value="ECO:0007669"/>
    <property type="project" value="InterPro"/>
</dbReference>
<dbReference type="Proteomes" id="UP000037660">
    <property type="component" value="Unassembled WGS sequence"/>
</dbReference>
<dbReference type="PANTHER" id="PTHR30605:SF0">
    <property type="entry name" value="ANHYDRO-N-ACETYLMURAMIC ACID KINASE"/>
    <property type="match status" value="1"/>
</dbReference>
<gene>
    <name evidence="1" type="primary">anmK</name>
    <name evidence="2" type="ORF">ISF6_4699</name>
</gene>
<dbReference type="GO" id="GO:0097175">
    <property type="term" value="P:1,6-anhydro-N-acetyl-beta-muramic acid catabolic process"/>
    <property type="evidence" value="ECO:0007669"/>
    <property type="project" value="UniProtKB-UniRule"/>
</dbReference>
<protein>
    <recommendedName>
        <fullName evidence="1">Anhydro-N-acetylmuramic acid kinase</fullName>
        <ecNumber evidence="1">2.7.1.170</ecNumber>
    </recommendedName>
    <alternativeName>
        <fullName evidence="1">AnhMurNAc kinase</fullName>
    </alternativeName>
</protein>
<dbReference type="InterPro" id="IPR005338">
    <property type="entry name" value="Anhydro_N_Ac-Mur_kinase"/>
</dbReference>
<keyword evidence="1 2" id="KW-0808">Transferase</keyword>
<dbReference type="STRING" id="1547922.ISF6_4699"/>
<dbReference type="EC" id="2.7.1.170" evidence="1"/>
<dbReference type="PANTHER" id="PTHR30605">
    <property type="entry name" value="ANHYDRO-N-ACETYLMURAMIC ACID KINASE"/>
    <property type="match status" value="1"/>
</dbReference>
<dbReference type="AlphaFoldDB" id="A0A0K8NW55"/>
<reference evidence="2 3" key="2">
    <citation type="journal article" date="2016" name="Science">
        <title>A bacterium that degrades and assimilates poly(ethylene terephthalate).</title>
        <authorList>
            <person name="Yoshida S."/>
            <person name="Hiraga K."/>
            <person name="Takehana T."/>
            <person name="Taniguchi I."/>
            <person name="Yamaji H."/>
            <person name="Maeda Y."/>
            <person name="Toyohara K."/>
            <person name="Miyamoto K."/>
            <person name="Kimura Y."/>
            <person name="Oda K."/>
        </authorList>
    </citation>
    <scope>NUCLEOTIDE SEQUENCE [LARGE SCALE GENOMIC DNA]</scope>
    <source>
        <strain evidence="3">NBRC 110686 / TISTR 2288 / 201-F6</strain>
    </source>
</reference>
<dbReference type="CDD" id="cd24050">
    <property type="entry name" value="ASKHA_NBD_ANMK"/>
    <property type="match status" value="1"/>
</dbReference>
<proteinExistence type="inferred from homology"/>
<sequence length="381" mass="39281">MAAPSSLFVGLMSGTSMDGIDGVLVDLAEVDDGRVQLRAHVHHRFEDALAERLLALNRPDGVGELHQAALAGNALARAYAAVVEALLTQAGVGRDAVAALGAHGQTVRHAPGLHDGTGYTCQLLSPALLAELTGIDVVADLRSRDVAAGGQGAPLVPAFHRAAFGRPGEDTAVLNLGGIANLTLLGADGSTLGFDCGPGNVLMDGWCRRHLGTAYDADGRWAAGGRPLPTLLARLRAEPYFAAPPPKSTGRDLFDLGWLEACLADPSAEASDAAAQDVQATLLELTASVCAEDLRRHAPAAQRLLVCGGGARNLALMDRLAARCPRLLVAPTDAAGLPVDQVEAVAFAWLARAFVLRRAGNLPAVTGARGPRVLGALYPAG</sequence>
<dbReference type="UniPathway" id="UPA00343"/>
<comment type="pathway">
    <text evidence="1">Cell wall biogenesis; peptidoglycan recycling.</text>
</comment>
<keyword evidence="1" id="KW-0119">Carbohydrate metabolism</keyword>
<evidence type="ECO:0000256" key="1">
    <source>
        <dbReference type="HAMAP-Rule" id="MF_01270"/>
    </source>
</evidence>
<evidence type="ECO:0000313" key="3">
    <source>
        <dbReference type="Proteomes" id="UP000037660"/>
    </source>
</evidence>
<comment type="catalytic activity">
    <reaction evidence="1">
        <text>1,6-anhydro-N-acetyl-beta-muramate + ATP + H2O = N-acetyl-D-muramate 6-phosphate + ADP + H(+)</text>
        <dbReference type="Rhea" id="RHEA:24952"/>
        <dbReference type="ChEBI" id="CHEBI:15377"/>
        <dbReference type="ChEBI" id="CHEBI:15378"/>
        <dbReference type="ChEBI" id="CHEBI:30616"/>
        <dbReference type="ChEBI" id="CHEBI:58690"/>
        <dbReference type="ChEBI" id="CHEBI:58722"/>
        <dbReference type="ChEBI" id="CHEBI:456216"/>
        <dbReference type="EC" id="2.7.1.170"/>
    </reaction>
</comment>
<dbReference type="UniPathway" id="UPA00544"/>
<accession>A0A0K8NW55</accession>
<reference evidence="3" key="1">
    <citation type="submission" date="2015-07" db="EMBL/GenBank/DDBJ databases">
        <title>Discovery of a poly(ethylene terephthalate assimilation.</title>
        <authorList>
            <person name="Yoshida S."/>
            <person name="Hiraga K."/>
            <person name="Takehana T."/>
            <person name="Taniguchi I."/>
            <person name="Yamaji H."/>
            <person name="Maeda Y."/>
            <person name="Toyohara K."/>
            <person name="Miyamoto K."/>
            <person name="Kimura Y."/>
            <person name="Oda K."/>
        </authorList>
    </citation>
    <scope>NUCLEOTIDE SEQUENCE [LARGE SCALE GENOMIC DNA]</scope>
    <source>
        <strain evidence="3">NBRC 110686 / TISTR 2288 / 201-F6</strain>
    </source>
</reference>
<dbReference type="GO" id="GO:0009254">
    <property type="term" value="P:peptidoglycan turnover"/>
    <property type="evidence" value="ECO:0007669"/>
    <property type="project" value="UniProtKB-UniRule"/>
</dbReference>
<dbReference type="RefSeq" id="WP_259375145.1">
    <property type="nucleotide sequence ID" value="NZ_BBYR01000007.1"/>
</dbReference>
<comment type="pathway">
    <text evidence="1">Amino-sugar metabolism; 1,6-anhydro-N-acetylmuramate degradation.</text>
</comment>
<name>A0A0K8NW55_PISS1</name>
<dbReference type="Gene3D" id="3.30.420.40">
    <property type="match status" value="2"/>
</dbReference>
<comment type="similarity">
    <text evidence="1">Belongs to the anhydro-N-acetylmuramic acid kinase family.</text>
</comment>
<comment type="function">
    <text evidence="1">Catalyzes the specific phosphorylation of 1,6-anhydro-N-acetylmuramic acid (anhMurNAc) with the simultaneous cleavage of the 1,6-anhydro ring, generating MurNAc-6-P. Is required for the utilization of anhMurNAc either imported from the medium or derived from its own cell wall murein, and thus plays a role in cell wall recycling.</text>
</comment>
<keyword evidence="1 2" id="KW-0418">Kinase</keyword>
<comment type="caution">
    <text evidence="2">The sequence shown here is derived from an EMBL/GenBank/DDBJ whole genome shotgun (WGS) entry which is preliminary data.</text>
</comment>
<feature type="binding site" evidence="1">
    <location>
        <begin position="14"/>
        <end position="21"/>
    </location>
    <ligand>
        <name>ATP</name>
        <dbReference type="ChEBI" id="CHEBI:30616"/>
    </ligand>
</feature>
<dbReference type="InterPro" id="IPR043129">
    <property type="entry name" value="ATPase_NBD"/>
</dbReference>
<dbReference type="NCBIfam" id="NF007139">
    <property type="entry name" value="PRK09585.1-3"/>
    <property type="match status" value="1"/>
</dbReference>